<feature type="transmembrane region" description="Helical" evidence="1">
    <location>
        <begin position="183"/>
        <end position="202"/>
    </location>
</feature>
<dbReference type="RefSeq" id="WP_112768730.1">
    <property type="nucleotide sequence ID" value="NZ_CP063191.1"/>
</dbReference>
<evidence type="ECO:0000313" key="2">
    <source>
        <dbReference type="EMBL" id="RAV34816.1"/>
    </source>
</evidence>
<dbReference type="AlphaFoldDB" id="A0A364VE30"/>
<accession>A0A364VE30</accession>
<feature type="transmembrane region" description="Helical" evidence="1">
    <location>
        <begin position="118"/>
        <end position="144"/>
    </location>
</feature>
<gene>
    <name evidence="2" type="ORF">CWC39_01410</name>
</gene>
<dbReference type="OrthoDB" id="4400257at2"/>
<reference evidence="2 3" key="1">
    <citation type="journal article" date="2018" name="Syst. Appl. Microbiol.">
        <title>Corynebacterium heidelbergense sp. nov., isolated from the preen glands of Egyptian geese (Alopochen aegyptiacus).</title>
        <authorList>
            <person name="Braun M.S."/>
            <person name="Wang E."/>
            <person name="Zimmermann S."/>
            <person name="Wink M."/>
        </authorList>
    </citation>
    <scope>NUCLEOTIDE SEQUENCE [LARGE SCALE GENOMIC DNA]</scope>
    <source>
        <strain evidence="2 3">DSM 104638</strain>
    </source>
</reference>
<feature type="transmembrane region" description="Helical" evidence="1">
    <location>
        <begin position="237"/>
        <end position="257"/>
    </location>
</feature>
<evidence type="ECO:0000256" key="1">
    <source>
        <dbReference type="SAM" id="Phobius"/>
    </source>
</evidence>
<protein>
    <recommendedName>
        <fullName evidence="4">ABC transporter permease</fullName>
    </recommendedName>
</protein>
<keyword evidence="1" id="KW-0812">Transmembrane</keyword>
<evidence type="ECO:0008006" key="4">
    <source>
        <dbReference type="Google" id="ProtNLM"/>
    </source>
</evidence>
<dbReference type="EMBL" id="PHQP01000005">
    <property type="protein sequence ID" value="RAV34816.1"/>
    <property type="molecule type" value="Genomic_DNA"/>
</dbReference>
<feature type="transmembrane region" description="Helical" evidence="1">
    <location>
        <begin position="156"/>
        <end position="176"/>
    </location>
</feature>
<organism evidence="2 3">
    <name type="scientific">Corynebacterium heidelbergense</name>
    <dbReference type="NCBI Taxonomy" id="2055947"/>
    <lineage>
        <taxon>Bacteria</taxon>
        <taxon>Bacillati</taxon>
        <taxon>Actinomycetota</taxon>
        <taxon>Actinomycetes</taxon>
        <taxon>Mycobacteriales</taxon>
        <taxon>Corynebacteriaceae</taxon>
        <taxon>Corynebacterium</taxon>
    </lineage>
</organism>
<feature type="transmembrane region" description="Helical" evidence="1">
    <location>
        <begin position="39"/>
        <end position="61"/>
    </location>
</feature>
<feature type="transmembrane region" description="Helical" evidence="1">
    <location>
        <begin position="67"/>
        <end position="89"/>
    </location>
</feature>
<proteinExistence type="predicted"/>
<sequence length="264" mass="28021">MATRTAPAPTPVTTSTSTPSFLSAIKSSILQLRTLRSTWVYLVLLTGALYGPVVLEVLLNASDDRSVAWSTLTIGYGIFQLILLIQAAGNTAGNIQSGMAAHAFATQRRRWHWVAGQAIVLSIWGMLSYLLGLGLAMAVVQLYPDAYLSLNGVRPLLAQLFGAVVYPVIAVGLAALVRNRVAAIGICVVWIAVIEGLIAQAARNFPVFATVRKFCPGSQLMALVNGRQMDGSATNNLASIAVLLGWAIVFMAAGLIANQRKDVA</sequence>
<comment type="caution">
    <text evidence="2">The sequence shown here is derived from an EMBL/GenBank/DDBJ whole genome shotgun (WGS) entry which is preliminary data.</text>
</comment>
<dbReference type="Proteomes" id="UP000251047">
    <property type="component" value="Unassembled WGS sequence"/>
</dbReference>
<name>A0A364VE30_9CORY</name>
<evidence type="ECO:0000313" key="3">
    <source>
        <dbReference type="Proteomes" id="UP000251047"/>
    </source>
</evidence>
<keyword evidence="1" id="KW-0472">Membrane</keyword>
<keyword evidence="1" id="KW-1133">Transmembrane helix</keyword>